<comment type="caution">
    <text evidence="1">The sequence shown here is derived from an EMBL/GenBank/DDBJ whole genome shotgun (WGS) entry which is preliminary data.</text>
</comment>
<dbReference type="OrthoDB" id="6182044at2"/>
<evidence type="ECO:0000313" key="2">
    <source>
        <dbReference type="Proteomes" id="UP000249254"/>
    </source>
</evidence>
<dbReference type="AlphaFoldDB" id="A0A328AJS7"/>
<reference evidence="2" key="1">
    <citation type="submission" date="2018-05" db="EMBL/GenBank/DDBJ databases">
        <authorList>
            <person name="Li X."/>
        </authorList>
    </citation>
    <scope>NUCLEOTIDE SEQUENCE [LARGE SCALE GENOMIC DNA]</scope>
    <source>
        <strain evidence="2">LX32</strain>
    </source>
</reference>
<dbReference type="Proteomes" id="UP000249254">
    <property type="component" value="Unassembled WGS sequence"/>
</dbReference>
<dbReference type="RefSeq" id="WP_111528507.1">
    <property type="nucleotide sequence ID" value="NZ_JBHRSG010000004.1"/>
</dbReference>
<protein>
    <submittedName>
        <fullName evidence="1">Ribonucleotide reductase subunit alpha</fullName>
    </submittedName>
</protein>
<name>A0A328AJS7_9CAUL</name>
<gene>
    <name evidence="1" type="ORF">DJ017_09575</name>
</gene>
<evidence type="ECO:0000313" key="1">
    <source>
        <dbReference type="EMBL" id="RAK54757.1"/>
    </source>
</evidence>
<organism evidence="1 2">
    <name type="scientific">Phenylobacterium soli</name>
    <dbReference type="NCBI Taxonomy" id="2170551"/>
    <lineage>
        <taxon>Bacteria</taxon>
        <taxon>Pseudomonadati</taxon>
        <taxon>Pseudomonadota</taxon>
        <taxon>Alphaproteobacteria</taxon>
        <taxon>Caulobacterales</taxon>
        <taxon>Caulobacteraceae</taxon>
        <taxon>Phenylobacterium</taxon>
    </lineage>
</organism>
<accession>A0A328AJS7</accession>
<sequence length="135" mass="14179">MSSESHFQQLIRAAATQAEPHQLLFVFAAAELPGEASAAQARRYAEGRGGALSPLMCVDKAPADLDGFETLAEESSRAGPPWQVVFAAALSGEGGRPPAHDRIQAALQSMVEAVRAGGVGRFAAYDAEGEPLLFR</sequence>
<dbReference type="EMBL" id="QFYQ01000001">
    <property type="protein sequence ID" value="RAK54757.1"/>
    <property type="molecule type" value="Genomic_DNA"/>
</dbReference>
<proteinExistence type="predicted"/>
<keyword evidence="2" id="KW-1185">Reference proteome</keyword>